<proteinExistence type="predicted"/>
<gene>
    <name evidence="1" type="ORF">Tchar_00679</name>
</gene>
<keyword evidence="2" id="KW-1185">Reference proteome</keyword>
<dbReference type="AlphaFoldDB" id="A0A554XI37"/>
<comment type="caution">
    <text evidence="1">The sequence shown here is derived from an EMBL/GenBank/DDBJ whole genome shotgun (WGS) entry which is preliminary data.</text>
</comment>
<reference evidence="1 2" key="1">
    <citation type="submission" date="2019-07" db="EMBL/GenBank/DDBJ databases">
        <title>Tepidimonas charontis SPSP-6 draft genome.</title>
        <authorList>
            <person name="Da Costa M.S."/>
            <person name="Froufe H.J.C."/>
            <person name="Egas C."/>
            <person name="Albuquerque L."/>
        </authorList>
    </citation>
    <scope>NUCLEOTIDE SEQUENCE [LARGE SCALE GENOMIC DNA]</scope>
    <source>
        <strain evidence="1 2">SPSP-6</strain>
    </source>
</reference>
<dbReference type="EMBL" id="VJON01000007">
    <property type="protein sequence ID" value="TSE35483.1"/>
    <property type="molecule type" value="Genomic_DNA"/>
</dbReference>
<evidence type="ECO:0000313" key="1">
    <source>
        <dbReference type="EMBL" id="TSE35483.1"/>
    </source>
</evidence>
<protein>
    <submittedName>
        <fullName evidence="1">Uncharacterized protein</fullName>
    </submittedName>
</protein>
<sequence>MSSPTIIRLPAEQWRPMAEANSCRLAAEHRGKSPVPVRAVQYRGASYVVFSVMWGAYGSVPEPQISAWWLWPPSLYEGSTTTVYHDEEAIRAGLRERGDHTGLIVSANGKLMVCARQVKFYQGLPTTRPLTQAEAEDYDAQCRSSGWRALWFRGKEPKWYSLHGHPVAVYRGHETLGTDHAVLLWRADGDVHEMSIHHSVRLEPARSADAGKPALVGQMALF</sequence>
<organism evidence="1 2">
    <name type="scientific">Tepidimonas charontis</name>
    <dbReference type="NCBI Taxonomy" id="2267262"/>
    <lineage>
        <taxon>Bacteria</taxon>
        <taxon>Pseudomonadati</taxon>
        <taxon>Pseudomonadota</taxon>
        <taxon>Betaproteobacteria</taxon>
        <taxon>Burkholderiales</taxon>
        <taxon>Tepidimonas</taxon>
    </lineage>
</organism>
<evidence type="ECO:0000313" key="2">
    <source>
        <dbReference type="Proteomes" id="UP000318294"/>
    </source>
</evidence>
<name>A0A554XI37_9BURK</name>
<accession>A0A554XI37</accession>
<dbReference type="Proteomes" id="UP000318294">
    <property type="component" value="Unassembled WGS sequence"/>
</dbReference>